<keyword evidence="1" id="KW-1133">Transmembrane helix</keyword>
<evidence type="ECO:0000313" key="2">
    <source>
        <dbReference type="EMBL" id="WED44585.1"/>
    </source>
</evidence>
<name>A0ABY8AV71_9GAMM</name>
<gene>
    <name evidence="2" type="ORF">PXX05_07295</name>
</gene>
<keyword evidence="1" id="KW-0472">Membrane</keyword>
<dbReference type="RefSeq" id="WP_275090406.1">
    <property type="nucleotide sequence ID" value="NZ_CP119078.1"/>
</dbReference>
<organism evidence="2 3">
    <name type="scientific">Legionella cardiaca</name>
    <dbReference type="NCBI Taxonomy" id="1071983"/>
    <lineage>
        <taxon>Bacteria</taxon>
        <taxon>Pseudomonadati</taxon>
        <taxon>Pseudomonadota</taxon>
        <taxon>Gammaproteobacteria</taxon>
        <taxon>Legionellales</taxon>
        <taxon>Legionellaceae</taxon>
        <taxon>Legionella</taxon>
    </lineage>
</organism>
<reference evidence="2 3" key="1">
    <citation type="submission" date="2023-02" db="EMBL/GenBank/DDBJ databases">
        <title>Genome Sequence of L. cardiaca H63T.</title>
        <authorList>
            <person name="Lopez A.E."/>
            <person name="Cianciotto N.P."/>
        </authorList>
    </citation>
    <scope>NUCLEOTIDE SEQUENCE [LARGE SCALE GENOMIC DNA]</scope>
    <source>
        <strain evidence="2 3">H63</strain>
    </source>
</reference>
<protein>
    <recommendedName>
        <fullName evidence="4">Inclusion membrane protein A</fullName>
    </recommendedName>
</protein>
<feature type="transmembrane region" description="Helical" evidence="1">
    <location>
        <begin position="149"/>
        <end position="172"/>
    </location>
</feature>
<keyword evidence="3" id="KW-1185">Reference proteome</keyword>
<feature type="transmembrane region" description="Helical" evidence="1">
    <location>
        <begin position="121"/>
        <end position="143"/>
    </location>
</feature>
<evidence type="ECO:0000313" key="3">
    <source>
        <dbReference type="Proteomes" id="UP001222087"/>
    </source>
</evidence>
<evidence type="ECO:0000256" key="1">
    <source>
        <dbReference type="SAM" id="Phobius"/>
    </source>
</evidence>
<sequence length="214" mass="23683">MFYSRIYLPRFSSTSYEENLQQKLLNEQTSSWDKKKYQALLNLKTHASRVAASLHQLKTITGSQNVKALDEIITRAINNAVNDERFNASLFSHSLGSAFATLEREIQEDQASYKAFAYLNLVTNSIIATISGAGILLFGAALATAPFSIMLLGIGMTLLSALTLTITAYSAYVDNRFIAGKQLQEIDKCIKQLNAYPNEPELAPDEANHSCCLF</sequence>
<accession>A0ABY8AV71</accession>
<keyword evidence="1" id="KW-0812">Transmembrane</keyword>
<proteinExistence type="predicted"/>
<evidence type="ECO:0008006" key="4">
    <source>
        <dbReference type="Google" id="ProtNLM"/>
    </source>
</evidence>
<dbReference type="Proteomes" id="UP001222087">
    <property type="component" value="Chromosome"/>
</dbReference>
<dbReference type="EMBL" id="CP119078">
    <property type="protein sequence ID" value="WED44585.1"/>
    <property type="molecule type" value="Genomic_DNA"/>
</dbReference>